<dbReference type="AlphaFoldDB" id="A0A4R6FFB8"/>
<accession>A0A4R6FFB8</accession>
<comment type="caution">
    <text evidence="4">The sequence shown here is derived from an EMBL/GenBank/DDBJ whole genome shotgun (WGS) entry which is preliminary data.</text>
</comment>
<dbReference type="InterPro" id="IPR043128">
    <property type="entry name" value="Rev_trsase/Diguanyl_cyclase"/>
</dbReference>
<sequence>MTQDVDNATPSAPGPGEYDLLNGSISIGAILLLVFTGSTLLLAMLDYYFEGSISAAIVAVIACIANIAVIAWMWRRHRTRSAAGAAHEARTSGPAPRDALTGLLNRDSLIEQGAALIADAGRKHHLTLLLMFDLDHFKTVNDMHGHAVGDALLKLAAIEIAEIVPAGSLTARVGGDRFACAFAVDAAHIDLVERIAERLIASMARPFEIADAHCEISCSLGIARSDESGSDITALIRSAEIATRAAKRGGGNQVAWFRSGMEQELTIRSELESGIRAAIPRGEIVPYFEPQVNLRDRKLTGFEVLARWEHPARGLVTPDQFIKIAEESGLIGELSLSLMRQAFTAARDWSGDLTLSVNISPWQLRDAWFAQKIIRLLTETGFPAQRLEIEITESALFDNLALAQSTLNSLKHQGVGIVLDDFGTGFSSLAHLRALPFDRIKIDRSFVASMNDHPDSAALVNAIARMGDSLNLPVIAEGVENEVLENRLRAIGIARAQGWVYGKPLSIAGARRMLAERRMLAPEGHQIDTGPALVFSATIQRLVG</sequence>
<dbReference type="InterPro" id="IPR001633">
    <property type="entry name" value="EAL_dom"/>
</dbReference>
<keyword evidence="1" id="KW-0812">Transmembrane</keyword>
<dbReference type="PANTHER" id="PTHR44757">
    <property type="entry name" value="DIGUANYLATE CYCLASE DGCP"/>
    <property type="match status" value="1"/>
</dbReference>
<dbReference type="Pfam" id="PF00563">
    <property type="entry name" value="EAL"/>
    <property type="match status" value="1"/>
</dbReference>
<dbReference type="NCBIfam" id="TIGR00254">
    <property type="entry name" value="GGDEF"/>
    <property type="match status" value="1"/>
</dbReference>
<feature type="domain" description="EAL" evidence="2">
    <location>
        <begin position="268"/>
        <end position="518"/>
    </location>
</feature>
<dbReference type="Proteomes" id="UP000295493">
    <property type="component" value="Unassembled WGS sequence"/>
</dbReference>
<keyword evidence="1" id="KW-0472">Membrane</keyword>
<dbReference type="RefSeq" id="WP_133496433.1">
    <property type="nucleotide sequence ID" value="NZ_BMLU01000011.1"/>
</dbReference>
<dbReference type="InterPro" id="IPR000160">
    <property type="entry name" value="GGDEF_dom"/>
</dbReference>
<name>A0A4R6FFB8_9SPHN</name>
<evidence type="ECO:0000313" key="4">
    <source>
        <dbReference type="EMBL" id="TDN79923.1"/>
    </source>
</evidence>
<dbReference type="InterPro" id="IPR052155">
    <property type="entry name" value="Biofilm_reg_signaling"/>
</dbReference>
<organism evidence="4 5">
    <name type="scientific">Stakelama pacifica</name>
    <dbReference type="NCBI Taxonomy" id="517720"/>
    <lineage>
        <taxon>Bacteria</taxon>
        <taxon>Pseudomonadati</taxon>
        <taxon>Pseudomonadota</taxon>
        <taxon>Alphaproteobacteria</taxon>
        <taxon>Sphingomonadales</taxon>
        <taxon>Sphingomonadaceae</taxon>
        <taxon>Stakelama</taxon>
    </lineage>
</organism>
<evidence type="ECO:0000313" key="5">
    <source>
        <dbReference type="Proteomes" id="UP000295493"/>
    </source>
</evidence>
<keyword evidence="5" id="KW-1185">Reference proteome</keyword>
<keyword evidence="1" id="KW-1133">Transmembrane helix</keyword>
<dbReference type="SMART" id="SM00052">
    <property type="entry name" value="EAL"/>
    <property type="match status" value="1"/>
</dbReference>
<dbReference type="Gene3D" id="3.20.20.450">
    <property type="entry name" value="EAL domain"/>
    <property type="match status" value="1"/>
</dbReference>
<dbReference type="EMBL" id="SNWD01000011">
    <property type="protein sequence ID" value="TDN79923.1"/>
    <property type="molecule type" value="Genomic_DNA"/>
</dbReference>
<dbReference type="InterPro" id="IPR029787">
    <property type="entry name" value="Nucleotide_cyclase"/>
</dbReference>
<dbReference type="Gene3D" id="3.30.70.270">
    <property type="match status" value="1"/>
</dbReference>
<dbReference type="Pfam" id="PF00990">
    <property type="entry name" value="GGDEF"/>
    <property type="match status" value="1"/>
</dbReference>
<gene>
    <name evidence="4" type="ORF">EV664_11180</name>
</gene>
<dbReference type="CDD" id="cd01948">
    <property type="entry name" value="EAL"/>
    <property type="match status" value="1"/>
</dbReference>
<proteinExistence type="predicted"/>
<feature type="domain" description="GGDEF" evidence="3">
    <location>
        <begin position="125"/>
        <end position="259"/>
    </location>
</feature>
<dbReference type="SUPFAM" id="SSF141868">
    <property type="entry name" value="EAL domain-like"/>
    <property type="match status" value="1"/>
</dbReference>
<dbReference type="PROSITE" id="PS50887">
    <property type="entry name" value="GGDEF"/>
    <property type="match status" value="1"/>
</dbReference>
<dbReference type="CDD" id="cd01949">
    <property type="entry name" value="GGDEF"/>
    <property type="match status" value="1"/>
</dbReference>
<dbReference type="SMART" id="SM00267">
    <property type="entry name" value="GGDEF"/>
    <property type="match status" value="1"/>
</dbReference>
<evidence type="ECO:0000259" key="3">
    <source>
        <dbReference type="PROSITE" id="PS50887"/>
    </source>
</evidence>
<feature type="transmembrane region" description="Helical" evidence="1">
    <location>
        <begin position="55"/>
        <end position="74"/>
    </location>
</feature>
<evidence type="ECO:0000259" key="2">
    <source>
        <dbReference type="PROSITE" id="PS50883"/>
    </source>
</evidence>
<dbReference type="PROSITE" id="PS50883">
    <property type="entry name" value="EAL"/>
    <property type="match status" value="1"/>
</dbReference>
<dbReference type="PANTHER" id="PTHR44757:SF2">
    <property type="entry name" value="BIOFILM ARCHITECTURE MAINTENANCE PROTEIN MBAA"/>
    <property type="match status" value="1"/>
</dbReference>
<feature type="transmembrane region" description="Helical" evidence="1">
    <location>
        <begin position="20"/>
        <end position="43"/>
    </location>
</feature>
<evidence type="ECO:0000256" key="1">
    <source>
        <dbReference type="SAM" id="Phobius"/>
    </source>
</evidence>
<protein>
    <submittedName>
        <fullName evidence="4">Diguanylate cyclase/phosphodiesterase</fullName>
    </submittedName>
</protein>
<dbReference type="InterPro" id="IPR035919">
    <property type="entry name" value="EAL_sf"/>
</dbReference>
<reference evidence="4 5" key="1">
    <citation type="submission" date="2019-03" db="EMBL/GenBank/DDBJ databases">
        <title>Genomic Encyclopedia of Type Strains, Phase IV (KMG-IV): sequencing the most valuable type-strain genomes for metagenomic binning, comparative biology and taxonomic classification.</title>
        <authorList>
            <person name="Goeker M."/>
        </authorList>
    </citation>
    <scope>NUCLEOTIDE SEQUENCE [LARGE SCALE GENOMIC DNA]</scope>
    <source>
        <strain evidence="4 5">DSM 25059</strain>
    </source>
</reference>
<dbReference type="SUPFAM" id="SSF55073">
    <property type="entry name" value="Nucleotide cyclase"/>
    <property type="match status" value="1"/>
</dbReference>
<dbReference type="OrthoDB" id="9814202at2"/>